<dbReference type="Proteomes" id="UP001153636">
    <property type="component" value="Chromosome 11"/>
</dbReference>
<dbReference type="GO" id="GO:0008270">
    <property type="term" value="F:zinc ion binding"/>
    <property type="evidence" value="ECO:0007669"/>
    <property type="project" value="InterPro"/>
</dbReference>
<dbReference type="PANTHER" id="PTHR18952">
    <property type="entry name" value="CARBONIC ANHYDRASE"/>
    <property type="match status" value="1"/>
</dbReference>
<dbReference type="InterPro" id="IPR001148">
    <property type="entry name" value="CA_dom"/>
</dbReference>
<evidence type="ECO:0000259" key="3">
    <source>
        <dbReference type="PROSITE" id="PS51144"/>
    </source>
</evidence>
<organism evidence="4 5">
    <name type="scientific">Psylliodes chrysocephalus</name>
    <dbReference type="NCBI Taxonomy" id="3402493"/>
    <lineage>
        <taxon>Eukaryota</taxon>
        <taxon>Metazoa</taxon>
        <taxon>Ecdysozoa</taxon>
        <taxon>Arthropoda</taxon>
        <taxon>Hexapoda</taxon>
        <taxon>Insecta</taxon>
        <taxon>Pterygota</taxon>
        <taxon>Neoptera</taxon>
        <taxon>Endopterygota</taxon>
        <taxon>Coleoptera</taxon>
        <taxon>Polyphaga</taxon>
        <taxon>Cucujiformia</taxon>
        <taxon>Chrysomeloidea</taxon>
        <taxon>Chrysomelidae</taxon>
        <taxon>Galerucinae</taxon>
        <taxon>Alticini</taxon>
        <taxon>Psylliodes</taxon>
    </lineage>
</organism>
<comment type="similarity">
    <text evidence="1">Belongs to the alpha-carbonic anhydrase family.</text>
</comment>
<dbReference type="SMART" id="SM01057">
    <property type="entry name" value="Carb_anhydrase"/>
    <property type="match status" value="1"/>
</dbReference>
<proteinExistence type="inferred from homology"/>
<evidence type="ECO:0000313" key="4">
    <source>
        <dbReference type="EMBL" id="CAH1101532.1"/>
    </source>
</evidence>
<feature type="domain" description="Alpha-carbonic anhydrase" evidence="3">
    <location>
        <begin position="47"/>
        <end position="307"/>
    </location>
</feature>
<dbReference type="Gene3D" id="3.10.200.10">
    <property type="entry name" value="Alpha carbonic anhydrase"/>
    <property type="match status" value="1"/>
</dbReference>
<name>A0A9P0CDH4_9CUCU</name>
<keyword evidence="5" id="KW-1185">Reference proteome</keyword>
<dbReference type="SUPFAM" id="SSF51069">
    <property type="entry name" value="Carbonic anhydrase"/>
    <property type="match status" value="1"/>
</dbReference>
<keyword evidence="2" id="KW-1133">Transmembrane helix</keyword>
<dbReference type="OrthoDB" id="429145at2759"/>
<gene>
    <name evidence="4" type="ORF">PSYICH_LOCUS2291</name>
</gene>
<accession>A0A9P0CDH4</accession>
<dbReference type="AlphaFoldDB" id="A0A9P0CDH4"/>
<dbReference type="CDD" id="cd00326">
    <property type="entry name" value="alpha_CA"/>
    <property type="match status" value="1"/>
</dbReference>
<evidence type="ECO:0000313" key="5">
    <source>
        <dbReference type="Proteomes" id="UP001153636"/>
    </source>
</evidence>
<dbReference type="EMBL" id="OV651823">
    <property type="protein sequence ID" value="CAH1101532.1"/>
    <property type="molecule type" value="Genomic_DNA"/>
</dbReference>
<evidence type="ECO:0000256" key="2">
    <source>
        <dbReference type="SAM" id="Phobius"/>
    </source>
</evidence>
<sequence length="307" mass="35668">MPYLLPEEMESHHYFFAVAILLLIALYLNDLCNERRCACRDIESVINVYSYDSFNGPQCWKQIFENANGKKQSPINVLYSMAQEVPTESVCPLSFSEEFHLSPKEMRIYNNSHNVVVYANWDCNKIPYITGGPLEEDYKFLNMRFRWGPTDHEGSEHMINSTRYSMELQIAFVKCSAIEEDLIIAARNGCLLMLSYLFMVTPIDNPYLEPIVTGLKFIRNPMSYLCIEPIILSLLIPDFSRDYYCYTGSLTFPPCTEGVLWIIKPEPLMISSKQIRQFRRINGCFGNIQNNTRPVQKLNNREVSYYV</sequence>
<keyword evidence="2" id="KW-0472">Membrane</keyword>
<dbReference type="InterPro" id="IPR036398">
    <property type="entry name" value="CA_dom_sf"/>
</dbReference>
<dbReference type="PANTHER" id="PTHR18952:SF227">
    <property type="entry name" value="CARBONIC ANHYDRASE 13-RELATED"/>
    <property type="match status" value="1"/>
</dbReference>
<dbReference type="GO" id="GO:0005737">
    <property type="term" value="C:cytoplasm"/>
    <property type="evidence" value="ECO:0007669"/>
    <property type="project" value="TreeGrafter"/>
</dbReference>
<dbReference type="InterPro" id="IPR023561">
    <property type="entry name" value="Carbonic_anhydrase_a-class"/>
</dbReference>
<dbReference type="PROSITE" id="PS51144">
    <property type="entry name" value="ALPHA_CA_2"/>
    <property type="match status" value="1"/>
</dbReference>
<feature type="transmembrane region" description="Helical" evidence="2">
    <location>
        <begin position="12"/>
        <end position="28"/>
    </location>
</feature>
<reference evidence="4" key="1">
    <citation type="submission" date="2022-01" db="EMBL/GenBank/DDBJ databases">
        <authorList>
            <person name="King R."/>
        </authorList>
    </citation>
    <scope>NUCLEOTIDE SEQUENCE</scope>
</reference>
<dbReference type="GO" id="GO:0004089">
    <property type="term" value="F:carbonate dehydratase activity"/>
    <property type="evidence" value="ECO:0007669"/>
    <property type="project" value="InterPro"/>
</dbReference>
<dbReference type="Pfam" id="PF00194">
    <property type="entry name" value="Carb_anhydrase"/>
    <property type="match status" value="1"/>
</dbReference>
<evidence type="ECO:0000256" key="1">
    <source>
        <dbReference type="ARBA" id="ARBA00010718"/>
    </source>
</evidence>
<keyword evidence="2" id="KW-0812">Transmembrane</keyword>
<protein>
    <recommendedName>
        <fullName evidence="3">Alpha-carbonic anhydrase domain-containing protein</fullName>
    </recommendedName>
</protein>